<keyword evidence="3" id="KW-1185">Reference proteome</keyword>
<accession>A0ABR2ZE59</accession>
<feature type="compositionally biased region" description="Polar residues" evidence="1">
    <location>
        <begin position="205"/>
        <end position="226"/>
    </location>
</feature>
<dbReference type="Gene3D" id="3.60.130.30">
    <property type="match status" value="1"/>
</dbReference>
<proteinExistence type="predicted"/>
<protein>
    <submittedName>
        <fullName evidence="2">Uncharacterized protein</fullName>
    </submittedName>
</protein>
<evidence type="ECO:0000313" key="2">
    <source>
        <dbReference type="EMBL" id="KAL0059635.1"/>
    </source>
</evidence>
<reference evidence="2 3" key="1">
    <citation type="submission" date="2024-05" db="EMBL/GenBank/DDBJ databases">
        <title>A draft genome resource for the thread blight pathogen Marasmius tenuissimus strain MS-2.</title>
        <authorList>
            <person name="Yulfo-Soto G.E."/>
            <person name="Baruah I.K."/>
            <person name="Amoako-Attah I."/>
            <person name="Bukari Y."/>
            <person name="Meinhardt L.W."/>
            <person name="Bailey B.A."/>
            <person name="Cohen S.P."/>
        </authorList>
    </citation>
    <scope>NUCLEOTIDE SEQUENCE [LARGE SCALE GENOMIC DNA]</scope>
    <source>
        <strain evidence="2 3">MS-2</strain>
    </source>
</reference>
<gene>
    <name evidence="2" type="ORF">AAF712_013600</name>
</gene>
<organism evidence="2 3">
    <name type="scientific">Marasmius tenuissimus</name>
    <dbReference type="NCBI Taxonomy" id="585030"/>
    <lineage>
        <taxon>Eukaryota</taxon>
        <taxon>Fungi</taxon>
        <taxon>Dikarya</taxon>
        <taxon>Basidiomycota</taxon>
        <taxon>Agaricomycotina</taxon>
        <taxon>Agaricomycetes</taxon>
        <taxon>Agaricomycetidae</taxon>
        <taxon>Agaricales</taxon>
        <taxon>Marasmiineae</taxon>
        <taxon>Marasmiaceae</taxon>
        <taxon>Marasmius</taxon>
    </lineage>
</organism>
<feature type="compositionally biased region" description="Basic and acidic residues" evidence="1">
    <location>
        <begin position="193"/>
        <end position="203"/>
    </location>
</feature>
<name>A0ABR2ZE59_9AGAR</name>
<evidence type="ECO:0000313" key="3">
    <source>
        <dbReference type="Proteomes" id="UP001437256"/>
    </source>
</evidence>
<feature type="compositionally biased region" description="Basic residues" evidence="1">
    <location>
        <begin position="20"/>
        <end position="35"/>
    </location>
</feature>
<dbReference type="Proteomes" id="UP001437256">
    <property type="component" value="Unassembled WGS sequence"/>
</dbReference>
<feature type="compositionally biased region" description="Basic and acidic residues" evidence="1">
    <location>
        <begin position="248"/>
        <end position="258"/>
    </location>
</feature>
<comment type="caution">
    <text evidence="2">The sequence shown here is derived from an EMBL/GenBank/DDBJ whole genome shotgun (WGS) entry which is preliminary data.</text>
</comment>
<sequence length="442" mass="50269">MDKYAKATAKRKERLNSTKSAKKRKEKAKNATKKFKIGIPVPNVSHYTQVHAQKKKELRHHLARAKAYIPRFQVPYTMEELKKEAGNMNEFERLSAIVNRMEKPEYPVQATSGIWVTKDGTHAMTYLSHRYASQEKAPEDPLPLNRQEDRHRLVDAVQNALAEKQKMYYDGFPEEVIKRYAESAQVLCAFNRPKPDHTSERHGVQGSSGEATNTFPLSNEMDNWTSHPKEARARRSKEPTPTPVYSPDNERASHEGLHRSSSFAGSSQAEMAAEHFYDTNECLEECVEATIEVFHEEQHKVFSKARGAARVVGNEGGGCFIGRAIVYKLPLYLHCDVGDEGVSVSFPAGRFTGGYLIIPQFGVKLWYRPGDILLLYANYIWHTIDEWKSTKMTRSHTTTPGRIGTVFFFPSKSLDYLEDKEAGWGKDTMYGRLPSSKAHRHV</sequence>
<feature type="region of interest" description="Disordered" evidence="1">
    <location>
        <begin position="192"/>
        <end position="264"/>
    </location>
</feature>
<evidence type="ECO:0000256" key="1">
    <source>
        <dbReference type="SAM" id="MobiDB-lite"/>
    </source>
</evidence>
<dbReference type="EMBL" id="JBBXMP010000214">
    <property type="protein sequence ID" value="KAL0059635.1"/>
    <property type="molecule type" value="Genomic_DNA"/>
</dbReference>
<feature type="compositionally biased region" description="Basic and acidic residues" evidence="1">
    <location>
        <begin position="227"/>
        <end position="238"/>
    </location>
</feature>
<feature type="region of interest" description="Disordered" evidence="1">
    <location>
        <begin position="1"/>
        <end position="35"/>
    </location>
</feature>